<protein>
    <submittedName>
        <fullName evidence="1">MBL fold metallo-hydrolase</fullName>
    </submittedName>
</protein>
<accession>A0ABW5AP04</accession>
<dbReference type="Proteomes" id="UP001597314">
    <property type="component" value="Unassembled WGS sequence"/>
</dbReference>
<dbReference type="SUPFAM" id="SSF56281">
    <property type="entry name" value="Metallo-hydrolase/oxidoreductase"/>
    <property type="match status" value="1"/>
</dbReference>
<sequence length="297" mass="32354">MPATPARRATPVRSLVRFAAFVAVLILGWILPIAAMRPAVGQPAAPAAPAAPERLDTCPGLVSRTSPRIVPAAVVPAALAPDQARVTYIGHSTFLIESPRQVRVATDYNDYVKPPVVPDIATMNRAHSTHYTLSPDPGIRFVLHGWRDDGKPAGHDISYQDVHVRSVATNIRDWAGGTARHGNSIFVIEVGTLCIAHLGHLHHTLTPQQVSEIGRVDVVLVPVDGSYTLDLEGMIEVIAALKAPLMIPMHFFSRYTLDRFLERVKSDYEIEFAETPTVVLSKTTLPAKPKFLVLPGR</sequence>
<dbReference type="PANTHER" id="PTHR39189">
    <property type="entry name" value="UPF0173 METAL-DEPENDENT HYDROLASE YTKL"/>
    <property type="match status" value="1"/>
</dbReference>
<dbReference type="EMBL" id="JBHUIW010000022">
    <property type="protein sequence ID" value="MFD2183965.1"/>
    <property type="molecule type" value="Genomic_DNA"/>
</dbReference>
<evidence type="ECO:0000313" key="2">
    <source>
        <dbReference type="Proteomes" id="UP001597314"/>
    </source>
</evidence>
<reference evidence="2" key="1">
    <citation type="journal article" date="2019" name="Int. J. Syst. Evol. Microbiol.">
        <title>The Global Catalogue of Microorganisms (GCM) 10K type strain sequencing project: providing services to taxonomists for standard genome sequencing and annotation.</title>
        <authorList>
            <consortium name="The Broad Institute Genomics Platform"/>
            <consortium name="The Broad Institute Genome Sequencing Center for Infectious Disease"/>
            <person name="Wu L."/>
            <person name="Ma J."/>
        </authorList>
    </citation>
    <scope>NUCLEOTIDE SEQUENCE [LARGE SCALE GENOMIC DNA]</scope>
    <source>
        <strain evidence="2">CGMCC 1.6774</strain>
    </source>
</reference>
<evidence type="ECO:0000313" key="1">
    <source>
        <dbReference type="EMBL" id="MFD2183965.1"/>
    </source>
</evidence>
<comment type="caution">
    <text evidence="1">The sequence shown here is derived from an EMBL/GenBank/DDBJ whole genome shotgun (WGS) entry which is preliminary data.</text>
</comment>
<keyword evidence="2" id="KW-1185">Reference proteome</keyword>
<name>A0ABW5AP04_9BRAD</name>
<proteinExistence type="predicted"/>
<gene>
    <name evidence="1" type="ORF">ACFSOX_17555</name>
</gene>
<dbReference type="RefSeq" id="WP_378479112.1">
    <property type="nucleotide sequence ID" value="NZ_JBHUIW010000022.1"/>
</dbReference>
<dbReference type="Gene3D" id="3.60.15.10">
    <property type="entry name" value="Ribonuclease Z/Hydroxyacylglutathione hydrolase-like"/>
    <property type="match status" value="1"/>
</dbReference>
<organism evidence="1 2">
    <name type="scientific">Rhodoplanes azumiensis</name>
    <dbReference type="NCBI Taxonomy" id="1897628"/>
    <lineage>
        <taxon>Bacteria</taxon>
        <taxon>Pseudomonadati</taxon>
        <taxon>Pseudomonadota</taxon>
        <taxon>Alphaproteobacteria</taxon>
        <taxon>Hyphomicrobiales</taxon>
        <taxon>Nitrobacteraceae</taxon>
        <taxon>Rhodoplanes</taxon>
    </lineage>
</organism>
<dbReference type="Pfam" id="PF13483">
    <property type="entry name" value="Lactamase_B_3"/>
    <property type="match status" value="1"/>
</dbReference>
<dbReference type="InterPro" id="IPR036866">
    <property type="entry name" value="RibonucZ/Hydroxyglut_hydro"/>
</dbReference>
<dbReference type="PANTHER" id="PTHR39189:SF1">
    <property type="entry name" value="UPF0173 METAL-DEPENDENT HYDROLASE YTKL"/>
    <property type="match status" value="1"/>
</dbReference>